<evidence type="ECO:0000313" key="8">
    <source>
        <dbReference type="EMBL" id="CAJ1390307.1"/>
    </source>
</evidence>
<evidence type="ECO:0000259" key="7">
    <source>
        <dbReference type="PROSITE" id="PS50203"/>
    </source>
</evidence>
<reference evidence="8" key="1">
    <citation type="submission" date="2023-08" db="EMBL/GenBank/DDBJ databases">
        <authorList>
            <person name="Chen Y."/>
            <person name="Shah S."/>
            <person name="Dougan E. K."/>
            <person name="Thang M."/>
            <person name="Chan C."/>
        </authorList>
    </citation>
    <scope>NUCLEOTIDE SEQUENCE</scope>
</reference>
<evidence type="ECO:0000256" key="3">
    <source>
        <dbReference type="ARBA" id="ARBA00022801"/>
    </source>
</evidence>
<evidence type="ECO:0000256" key="4">
    <source>
        <dbReference type="ARBA" id="ARBA00022807"/>
    </source>
</evidence>
<feature type="active site" evidence="5 6">
    <location>
        <position position="369"/>
    </location>
</feature>
<dbReference type="PROSITE" id="PS50203">
    <property type="entry name" value="CALPAIN_CAT"/>
    <property type="match status" value="1"/>
</dbReference>
<feature type="active site" evidence="6">
    <location>
        <position position="175"/>
    </location>
</feature>
<dbReference type="InterPro" id="IPR038765">
    <property type="entry name" value="Papain-like_cys_pep_sf"/>
</dbReference>
<gene>
    <name evidence="8" type="ORF">EVOR1521_LOCUS15777</name>
</gene>
<keyword evidence="3 6" id="KW-0378">Hydrolase</keyword>
<keyword evidence="9" id="KW-1185">Reference proteome</keyword>
<protein>
    <recommendedName>
        <fullName evidence="7">Calpain catalytic domain-containing protein</fullName>
    </recommendedName>
</protein>
<dbReference type="SMART" id="SM00230">
    <property type="entry name" value="CysPc"/>
    <property type="match status" value="1"/>
</dbReference>
<dbReference type="EMBL" id="CAUJNA010002048">
    <property type="protein sequence ID" value="CAJ1390307.1"/>
    <property type="molecule type" value="Genomic_DNA"/>
</dbReference>
<dbReference type="Proteomes" id="UP001178507">
    <property type="component" value="Unassembled WGS sequence"/>
</dbReference>
<organism evidence="8 9">
    <name type="scientific">Effrenium voratum</name>
    <dbReference type="NCBI Taxonomy" id="2562239"/>
    <lineage>
        <taxon>Eukaryota</taxon>
        <taxon>Sar</taxon>
        <taxon>Alveolata</taxon>
        <taxon>Dinophyceae</taxon>
        <taxon>Suessiales</taxon>
        <taxon>Symbiodiniaceae</taxon>
        <taxon>Effrenium</taxon>
    </lineage>
</organism>
<comment type="caution">
    <text evidence="8">The sequence shown here is derived from an EMBL/GenBank/DDBJ whole genome shotgun (WGS) entry which is preliminary data.</text>
</comment>
<dbReference type="PANTHER" id="PTHR10183:SF379">
    <property type="entry name" value="CALPAIN-5"/>
    <property type="match status" value="1"/>
</dbReference>
<dbReference type="PANTHER" id="PTHR10183">
    <property type="entry name" value="CALPAIN"/>
    <property type="match status" value="1"/>
</dbReference>
<dbReference type="GO" id="GO:0004198">
    <property type="term" value="F:calcium-dependent cysteine-type endopeptidase activity"/>
    <property type="evidence" value="ECO:0007669"/>
    <property type="project" value="InterPro"/>
</dbReference>
<dbReference type="GO" id="GO:0006508">
    <property type="term" value="P:proteolysis"/>
    <property type="evidence" value="ECO:0007669"/>
    <property type="project" value="UniProtKB-KW"/>
</dbReference>
<feature type="domain" description="Calpain catalytic" evidence="7">
    <location>
        <begin position="143"/>
        <end position="448"/>
    </location>
</feature>
<dbReference type="Pfam" id="PF00648">
    <property type="entry name" value="Peptidase_C2"/>
    <property type="match status" value="1"/>
</dbReference>
<keyword evidence="4 6" id="KW-0788">Thiol protease</keyword>
<keyword evidence="2 6" id="KW-0645">Protease</keyword>
<dbReference type="InterPro" id="IPR001300">
    <property type="entry name" value="Peptidase_C2_calpain_cat"/>
</dbReference>
<dbReference type="Gene3D" id="3.90.70.10">
    <property type="entry name" value="Cysteine proteinases"/>
    <property type="match status" value="1"/>
</dbReference>
<evidence type="ECO:0000256" key="6">
    <source>
        <dbReference type="PROSITE-ProRule" id="PRU00239"/>
    </source>
</evidence>
<feature type="non-terminal residue" evidence="8">
    <location>
        <position position="460"/>
    </location>
</feature>
<evidence type="ECO:0000313" key="9">
    <source>
        <dbReference type="Proteomes" id="UP001178507"/>
    </source>
</evidence>
<evidence type="ECO:0000256" key="2">
    <source>
        <dbReference type="ARBA" id="ARBA00022670"/>
    </source>
</evidence>
<accession>A0AA36N5K0</accession>
<evidence type="ECO:0000256" key="5">
    <source>
        <dbReference type="PIRSR" id="PIRSR622684-1"/>
    </source>
</evidence>
<evidence type="ECO:0000256" key="1">
    <source>
        <dbReference type="ARBA" id="ARBA00007623"/>
    </source>
</evidence>
<feature type="active site" evidence="5 6">
    <location>
        <position position="395"/>
    </location>
</feature>
<comment type="similarity">
    <text evidence="1">Belongs to the peptidase C2 family.</text>
</comment>
<dbReference type="SUPFAM" id="SSF54001">
    <property type="entry name" value="Cysteine proteinases"/>
    <property type="match status" value="1"/>
</dbReference>
<name>A0AA36N5K0_9DINO</name>
<dbReference type="InterPro" id="IPR022684">
    <property type="entry name" value="Calpain_cysteine_protease"/>
</dbReference>
<proteinExistence type="inferred from homology"/>
<dbReference type="AlphaFoldDB" id="A0AA36N5K0"/>
<sequence length="460" mass="51802">ASQRDPDRISHSANDWVPGHVCLLAAAGKLTVTYVVDGYTCRKHLDPWSEQIRLTELPEADPEIGLGQAYRFVFGQIFIEPYSLQQALETARRLEQQQHVLCCHEASVLKARKLHDEAERAYRDIGALFVDNESPSFNESFQRKPATVARLAGGVLFDGRPRASDVYQGGEACNCGFMAALAAVADHSEGFLVRRLLEEHSELNSYGCYQVSLFLGTGGRKLEHYRRKHPSVAEAPKEVFSSNTRNSVKSFEKGSWRRVVVDDLVPVNKKARPRACNPKGKALWPCIIEKAFAKACGSYQNADFVDLTEALVILTGQSTVRVDLARLKEKDQNQLWLDLSRYKEMGTLVTAGILDQGQRVLPNGLVTLHAYSFLDLFCFLDVSTGRREQLVKLRNPWGQKCWRGDFGPLDARWATELFERIHEDQGVFCMLWRDFLANFTKIHACHVGDGRDAKEARDGQ</sequence>